<comment type="caution">
    <text evidence="1">The sequence shown here is derived from an EMBL/GenBank/DDBJ whole genome shotgun (WGS) entry which is preliminary data.</text>
</comment>
<dbReference type="EMBL" id="JAPUUL010003958">
    <property type="protein sequence ID" value="KAJ8120904.1"/>
    <property type="molecule type" value="Genomic_DNA"/>
</dbReference>
<evidence type="ECO:0000313" key="2">
    <source>
        <dbReference type="Proteomes" id="UP001153332"/>
    </source>
</evidence>
<name>A0ACC2J0D1_9PEZI</name>
<keyword evidence="2" id="KW-1185">Reference proteome</keyword>
<gene>
    <name evidence="1" type="ORF">O1611_g10241</name>
</gene>
<dbReference type="Proteomes" id="UP001153332">
    <property type="component" value="Unassembled WGS sequence"/>
</dbReference>
<organism evidence="1 2">
    <name type="scientific">Lasiodiplodia mahajangana</name>
    <dbReference type="NCBI Taxonomy" id="1108764"/>
    <lineage>
        <taxon>Eukaryota</taxon>
        <taxon>Fungi</taxon>
        <taxon>Dikarya</taxon>
        <taxon>Ascomycota</taxon>
        <taxon>Pezizomycotina</taxon>
        <taxon>Dothideomycetes</taxon>
        <taxon>Dothideomycetes incertae sedis</taxon>
        <taxon>Botryosphaeriales</taxon>
        <taxon>Botryosphaeriaceae</taxon>
        <taxon>Lasiodiplodia</taxon>
    </lineage>
</organism>
<evidence type="ECO:0000313" key="1">
    <source>
        <dbReference type="EMBL" id="KAJ8120904.1"/>
    </source>
</evidence>
<proteinExistence type="predicted"/>
<accession>A0ACC2J0D1</accession>
<protein>
    <submittedName>
        <fullName evidence="1">Uncharacterized protein</fullName>
    </submittedName>
</protein>
<reference evidence="1" key="1">
    <citation type="submission" date="2022-12" db="EMBL/GenBank/DDBJ databases">
        <title>Genome Sequence of Lasiodiplodia mahajangana.</title>
        <authorList>
            <person name="Buettner E."/>
        </authorList>
    </citation>
    <scope>NUCLEOTIDE SEQUENCE</scope>
    <source>
        <strain evidence="1">VT137</strain>
    </source>
</reference>
<sequence length="136" mass="14976">MLRTSCSFSAPPESLQRPLEEVAQFFKVAVERHRIMAEAPPARQGDIRVLSNGSGQRVRFEDEGSQRRRQCANMPEAGKSQVDVRGQNYAGTNAQSVRSRNGNRGPNQQRQVSGNSVGAAKTYGTPRGRSRSGHHQ</sequence>